<protein>
    <recommendedName>
        <fullName evidence="3">Peptidase C1A papain C-terminal domain-containing protein</fullName>
    </recommendedName>
</protein>
<dbReference type="GO" id="GO:0006508">
    <property type="term" value="P:proteolysis"/>
    <property type="evidence" value="ECO:0007669"/>
    <property type="project" value="InterPro"/>
</dbReference>
<name>A0A401PWP6_SCYTO</name>
<dbReference type="SMART" id="SM00645">
    <property type="entry name" value="Pept_C1"/>
    <property type="match status" value="1"/>
</dbReference>
<dbReference type="CDD" id="cd02248">
    <property type="entry name" value="Peptidase_C1A"/>
    <property type="match status" value="1"/>
</dbReference>
<proteinExistence type="inferred from homology"/>
<reference evidence="4 5" key="1">
    <citation type="journal article" date="2018" name="Nat. Ecol. Evol.">
        <title>Shark genomes provide insights into elasmobranch evolution and the origin of vertebrates.</title>
        <authorList>
            <person name="Hara Y"/>
            <person name="Yamaguchi K"/>
            <person name="Onimaru K"/>
            <person name="Kadota M"/>
            <person name="Koyanagi M"/>
            <person name="Keeley SD"/>
            <person name="Tatsumi K"/>
            <person name="Tanaka K"/>
            <person name="Motone F"/>
            <person name="Kageyama Y"/>
            <person name="Nozu R"/>
            <person name="Adachi N"/>
            <person name="Nishimura O"/>
            <person name="Nakagawa R"/>
            <person name="Tanegashima C"/>
            <person name="Kiyatake I"/>
            <person name="Matsumoto R"/>
            <person name="Murakumo K"/>
            <person name="Nishida K"/>
            <person name="Terakita A"/>
            <person name="Kuratani S"/>
            <person name="Sato K"/>
            <person name="Hyodo S Kuraku.S."/>
        </authorList>
    </citation>
    <scope>NUCLEOTIDE SEQUENCE [LARGE SCALE GENOMIC DNA]</scope>
</reference>
<evidence type="ECO:0000256" key="1">
    <source>
        <dbReference type="ARBA" id="ARBA00008455"/>
    </source>
</evidence>
<dbReference type="PANTHER" id="PTHR12411">
    <property type="entry name" value="CYSTEINE PROTEASE FAMILY C1-RELATED"/>
    <property type="match status" value="1"/>
</dbReference>
<keyword evidence="2" id="KW-0732">Signal</keyword>
<feature type="chain" id="PRO_5019361460" description="Peptidase C1A papain C-terminal domain-containing protein" evidence="2">
    <location>
        <begin position="20"/>
        <end position="233"/>
    </location>
</feature>
<organism evidence="4 5">
    <name type="scientific">Scyliorhinus torazame</name>
    <name type="common">Cloudy catshark</name>
    <name type="synonym">Catulus torazame</name>
    <dbReference type="NCBI Taxonomy" id="75743"/>
    <lineage>
        <taxon>Eukaryota</taxon>
        <taxon>Metazoa</taxon>
        <taxon>Chordata</taxon>
        <taxon>Craniata</taxon>
        <taxon>Vertebrata</taxon>
        <taxon>Chondrichthyes</taxon>
        <taxon>Elasmobranchii</taxon>
        <taxon>Galeomorphii</taxon>
        <taxon>Galeoidea</taxon>
        <taxon>Carcharhiniformes</taxon>
        <taxon>Scyliorhinidae</taxon>
        <taxon>Scyliorhinus</taxon>
    </lineage>
</organism>
<evidence type="ECO:0000259" key="3">
    <source>
        <dbReference type="SMART" id="SM00645"/>
    </source>
</evidence>
<dbReference type="OrthoDB" id="10253408at2759"/>
<dbReference type="AlphaFoldDB" id="A0A401PWP6"/>
<dbReference type="InterPro" id="IPR039417">
    <property type="entry name" value="Peptidase_C1A_papain-like"/>
</dbReference>
<comment type="similarity">
    <text evidence="1">Belongs to the peptidase C1 family.</text>
</comment>
<evidence type="ECO:0000313" key="5">
    <source>
        <dbReference type="Proteomes" id="UP000288216"/>
    </source>
</evidence>
<evidence type="ECO:0000256" key="2">
    <source>
        <dbReference type="SAM" id="SignalP"/>
    </source>
</evidence>
<dbReference type="InterPro" id="IPR013128">
    <property type="entry name" value="Peptidase_C1A"/>
</dbReference>
<dbReference type="EMBL" id="BFAA01014208">
    <property type="protein sequence ID" value="GCB77546.1"/>
    <property type="molecule type" value="Genomic_DNA"/>
</dbReference>
<feature type="signal peptide" evidence="2">
    <location>
        <begin position="1"/>
        <end position="19"/>
    </location>
</feature>
<dbReference type="GO" id="GO:0008234">
    <property type="term" value="F:cysteine-type peptidase activity"/>
    <property type="evidence" value="ECO:0007669"/>
    <property type="project" value="InterPro"/>
</dbReference>
<evidence type="ECO:0000313" key="4">
    <source>
        <dbReference type="EMBL" id="GCB77546.1"/>
    </source>
</evidence>
<dbReference type="SUPFAM" id="SSF54001">
    <property type="entry name" value="Cysteine proteinases"/>
    <property type="match status" value="1"/>
</dbReference>
<comment type="caution">
    <text evidence="4">The sequence shown here is derived from an EMBL/GenBank/DDBJ whole genome shotgun (WGS) entry which is preliminary data.</text>
</comment>
<dbReference type="InterPro" id="IPR000668">
    <property type="entry name" value="Peptidase_C1A_C"/>
</dbReference>
<dbReference type="InterPro" id="IPR038765">
    <property type="entry name" value="Papain-like_cys_pep_sf"/>
</dbReference>
<dbReference type="OMA" id="ICRIAEY"/>
<dbReference type="STRING" id="75743.A0A401PWP6"/>
<accession>A0A401PWP6</accession>
<dbReference type="Proteomes" id="UP000288216">
    <property type="component" value="Unassembled WGS sequence"/>
</dbReference>
<dbReference type="Gene3D" id="3.90.70.10">
    <property type="entry name" value="Cysteine proteinases"/>
    <property type="match status" value="2"/>
</dbReference>
<dbReference type="Pfam" id="PF00112">
    <property type="entry name" value="Peptidase_C1"/>
    <property type="match status" value="1"/>
</dbReference>
<sequence length="233" mass="26433">MENSIFVMCILAVVAIASANPIFQDFSQLKGEENANKVPQLVDQFLSNLKLEQQSSLPQEVDWRNEGYVTDVKDQGQCASCWAYVSVATMEGQLFNKSRELKTLSEQNLVDCAKQDCSFDKAKSVGNLISYVKLENPTEEKIMQVVAKHGPVGAYVYMSSLFMEYKGGIFQDDTCTKTPNHAVTVVGYVNTPQEKYWIIKNSFSTNWGEQGYMKMKMNKDVCRITYRVYYPIV</sequence>
<feature type="domain" description="Peptidase C1A papain C-terminal" evidence="3">
    <location>
        <begin position="57"/>
        <end position="232"/>
    </location>
</feature>
<keyword evidence="5" id="KW-1185">Reference proteome</keyword>
<gene>
    <name evidence="4" type="ORF">scyTo_0019294</name>
</gene>
<dbReference type="PRINTS" id="PR00705">
    <property type="entry name" value="PAPAIN"/>
</dbReference>